<proteinExistence type="predicted"/>
<dbReference type="RefSeq" id="WP_345028378.1">
    <property type="nucleotide sequence ID" value="NZ_BAABEY010000020.1"/>
</dbReference>
<name>A0ABP8LYZ9_9BACT</name>
<keyword evidence="1 6" id="KW-0732">Signal</keyword>
<dbReference type="Pfam" id="PF09864">
    <property type="entry name" value="MliC"/>
    <property type="match status" value="1"/>
</dbReference>
<evidence type="ECO:0000256" key="4">
    <source>
        <dbReference type="ARBA" id="ARBA00023288"/>
    </source>
</evidence>
<organism evidence="9 10">
    <name type="scientific">Ravibacter arvi</name>
    <dbReference type="NCBI Taxonomy" id="2051041"/>
    <lineage>
        <taxon>Bacteria</taxon>
        <taxon>Pseudomonadati</taxon>
        <taxon>Bacteroidota</taxon>
        <taxon>Cytophagia</taxon>
        <taxon>Cytophagales</taxon>
        <taxon>Spirosomataceae</taxon>
        <taxon>Ravibacter</taxon>
    </lineage>
</organism>
<feature type="signal peptide" evidence="6">
    <location>
        <begin position="1"/>
        <end position="19"/>
    </location>
</feature>
<dbReference type="InterPro" id="IPR018660">
    <property type="entry name" value="MliC"/>
</dbReference>
<dbReference type="PROSITE" id="PS51257">
    <property type="entry name" value="PROKAR_LIPOPROTEIN"/>
    <property type="match status" value="1"/>
</dbReference>
<accession>A0ABP8LYZ9</accession>
<reference evidence="10" key="1">
    <citation type="journal article" date="2019" name="Int. J. Syst. Evol. Microbiol.">
        <title>The Global Catalogue of Microorganisms (GCM) 10K type strain sequencing project: providing services to taxonomists for standard genome sequencing and annotation.</title>
        <authorList>
            <consortium name="The Broad Institute Genomics Platform"/>
            <consortium name="The Broad Institute Genome Sequencing Center for Infectious Disease"/>
            <person name="Wu L."/>
            <person name="Ma J."/>
        </authorList>
    </citation>
    <scope>NUCLEOTIDE SEQUENCE [LARGE SCALE GENOMIC DNA]</scope>
    <source>
        <strain evidence="10">JCM 31920</strain>
    </source>
</reference>
<dbReference type="InterPro" id="IPR025485">
    <property type="entry name" value="DUF4377"/>
</dbReference>
<dbReference type="SUPFAM" id="SSF141488">
    <property type="entry name" value="YdhA-like"/>
    <property type="match status" value="1"/>
</dbReference>
<dbReference type="InterPro" id="IPR036328">
    <property type="entry name" value="MliC_sf"/>
</dbReference>
<evidence type="ECO:0000256" key="5">
    <source>
        <dbReference type="SAM" id="MobiDB-lite"/>
    </source>
</evidence>
<dbReference type="EMBL" id="BAABEY010000020">
    <property type="protein sequence ID" value="GAA4438584.1"/>
    <property type="molecule type" value="Genomic_DNA"/>
</dbReference>
<feature type="domain" description="DUF4377" evidence="8">
    <location>
        <begin position="131"/>
        <end position="206"/>
    </location>
</feature>
<feature type="chain" id="PRO_5047127591" description="DUF4377 domain-containing protein" evidence="6">
    <location>
        <begin position="20"/>
        <end position="209"/>
    </location>
</feature>
<feature type="domain" description="C-type lysozyme inhibitor" evidence="7">
    <location>
        <begin position="58"/>
        <end position="113"/>
    </location>
</feature>
<evidence type="ECO:0000256" key="3">
    <source>
        <dbReference type="ARBA" id="ARBA00023139"/>
    </source>
</evidence>
<keyword evidence="2" id="KW-0472">Membrane</keyword>
<evidence type="ECO:0008006" key="11">
    <source>
        <dbReference type="Google" id="ProtNLM"/>
    </source>
</evidence>
<evidence type="ECO:0000259" key="8">
    <source>
        <dbReference type="Pfam" id="PF14302"/>
    </source>
</evidence>
<comment type="caution">
    <text evidence="9">The sequence shown here is derived from an EMBL/GenBank/DDBJ whole genome shotgun (WGS) entry which is preliminary data.</text>
</comment>
<gene>
    <name evidence="9" type="ORF">GCM10023091_19340</name>
</gene>
<evidence type="ECO:0000313" key="9">
    <source>
        <dbReference type="EMBL" id="GAA4438584.1"/>
    </source>
</evidence>
<evidence type="ECO:0000259" key="7">
    <source>
        <dbReference type="Pfam" id="PF09864"/>
    </source>
</evidence>
<keyword evidence="10" id="KW-1185">Reference proteome</keyword>
<dbReference type="Pfam" id="PF14302">
    <property type="entry name" value="DUF4377"/>
    <property type="match status" value="1"/>
</dbReference>
<keyword evidence="3" id="KW-0564">Palmitate</keyword>
<dbReference type="Gene3D" id="2.40.128.200">
    <property type="match status" value="1"/>
</dbReference>
<keyword evidence="4" id="KW-0449">Lipoprotein</keyword>
<evidence type="ECO:0000256" key="1">
    <source>
        <dbReference type="ARBA" id="ARBA00022729"/>
    </source>
</evidence>
<protein>
    <recommendedName>
        <fullName evidence="11">DUF4377 domain-containing protein</fullName>
    </recommendedName>
</protein>
<evidence type="ECO:0000256" key="6">
    <source>
        <dbReference type="SAM" id="SignalP"/>
    </source>
</evidence>
<sequence length="209" mass="23295">MIKIFLGAIILSLVLSACNDNKQNSAEQADGHSREEMHSHVDPDGIVKSTALSKEGIPLELTFNNTENTATLQFEGETIELAGQRAASGIWYKNDHYELRGKGDEVELTRDGKSLFKSVKAIRYGEQTLVIAAATRPCTAGVQKKDCMQVKFDKEGGEWELFYDTIEGFNYEPGYEYELVVKSERVDNPPADAPGIKYTLVKEVSRLKK</sequence>
<evidence type="ECO:0000256" key="2">
    <source>
        <dbReference type="ARBA" id="ARBA00023136"/>
    </source>
</evidence>
<evidence type="ECO:0000313" key="10">
    <source>
        <dbReference type="Proteomes" id="UP001501508"/>
    </source>
</evidence>
<feature type="compositionally biased region" description="Basic and acidic residues" evidence="5">
    <location>
        <begin position="29"/>
        <end position="44"/>
    </location>
</feature>
<dbReference type="Proteomes" id="UP001501508">
    <property type="component" value="Unassembled WGS sequence"/>
</dbReference>
<feature type="region of interest" description="Disordered" evidence="5">
    <location>
        <begin position="23"/>
        <end position="44"/>
    </location>
</feature>